<feature type="region of interest" description="Disordered" evidence="1">
    <location>
        <begin position="124"/>
        <end position="145"/>
    </location>
</feature>
<dbReference type="EMBL" id="BSFH01000099">
    <property type="protein sequence ID" value="GLK66275.1"/>
    <property type="molecule type" value="Genomic_DNA"/>
</dbReference>
<name>A0AAD3P4Z6_9RHOB</name>
<dbReference type="AlphaFoldDB" id="A0AAD3P4Z6"/>
<keyword evidence="3" id="KW-1185">Reference proteome</keyword>
<protein>
    <recommendedName>
        <fullName evidence="4">DUF2497 domain-containing protein</fullName>
    </recommendedName>
</protein>
<gene>
    <name evidence="2" type="ORF">GCM10017635_37520</name>
</gene>
<accession>A0AAD3P4Z6</accession>
<evidence type="ECO:0000313" key="3">
    <source>
        <dbReference type="Proteomes" id="UP001143349"/>
    </source>
</evidence>
<dbReference type="RefSeq" id="WP_271180378.1">
    <property type="nucleotide sequence ID" value="NZ_BSFH01000099.1"/>
</dbReference>
<comment type="caution">
    <text evidence="2">The sequence shown here is derived from an EMBL/GenBank/DDBJ whole genome shotgun (WGS) entry which is preliminary data.</text>
</comment>
<evidence type="ECO:0008006" key="4">
    <source>
        <dbReference type="Google" id="ProtNLM"/>
    </source>
</evidence>
<dbReference type="Proteomes" id="UP001143349">
    <property type="component" value="Unassembled WGS sequence"/>
</dbReference>
<organism evidence="2 3">
    <name type="scientific">Paracoccus kondratievae</name>
    <dbReference type="NCBI Taxonomy" id="135740"/>
    <lineage>
        <taxon>Bacteria</taxon>
        <taxon>Pseudomonadati</taxon>
        <taxon>Pseudomonadota</taxon>
        <taxon>Alphaproteobacteria</taxon>
        <taxon>Rhodobacterales</taxon>
        <taxon>Paracoccaceae</taxon>
        <taxon>Paracoccus</taxon>
    </lineage>
</organism>
<reference evidence="2" key="1">
    <citation type="journal article" date="2014" name="Int. J. Syst. Evol. Microbiol.">
        <title>Complete genome sequence of Corynebacterium casei LMG S-19264T (=DSM 44701T), isolated from a smear-ripened cheese.</title>
        <authorList>
            <consortium name="US DOE Joint Genome Institute (JGI-PGF)"/>
            <person name="Walter F."/>
            <person name="Albersmeier A."/>
            <person name="Kalinowski J."/>
            <person name="Ruckert C."/>
        </authorList>
    </citation>
    <scope>NUCLEOTIDE SEQUENCE</scope>
    <source>
        <strain evidence="2">VKM B-2222</strain>
    </source>
</reference>
<sequence>MQHEMMRQPTPAPMPDHIGDVLSSIRKLIDQDTAGSHSPDHPSGPRITRDLAGPTSARIELVSSEPPATAARVTPLVLDVNAMVAPDPEDQAEPPAALPEVHAAMENADQPEMLSDALPEARVTKPERADDLTSDSDTEPPSFDTAPPAAIEMISSSTPDLSLQGPATITEMEEAMLHVSTPATPATPVVEMEDSIASARDSSEPHLFAPRDKGPQNGPQLRGLIREAIRQELQGEIGNRLSRNLQQMIRHEIELALRQMCEQD</sequence>
<feature type="region of interest" description="Disordered" evidence="1">
    <location>
        <begin position="1"/>
        <end position="56"/>
    </location>
</feature>
<proteinExistence type="predicted"/>
<evidence type="ECO:0000256" key="1">
    <source>
        <dbReference type="SAM" id="MobiDB-lite"/>
    </source>
</evidence>
<evidence type="ECO:0000313" key="2">
    <source>
        <dbReference type="EMBL" id="GLK66275.1"/>
    </source>
</evidence>
<reference evidence="2" key="2">
    <citation type="submission" date="2023-01" db="EMBL/GenBank/DDBJ databases">
        <authorList>
            <person name="Sun Q."/>
            <person name="Evtushenko L."/>
        </authorList>
    </citation>
    <scope>NUCLEOTIDE SEQUENCE</scope>
    <source>
        <strain evidence="2">VKM B-2222</strain>
    </source>
</reference>